<reference evidence="2 3" key="1">
    <citation type="journal article" date="2018" name="Elife">
        <title>Functional genomics of lipid metabolism in the oleaginous yeast Rhodosporidium toruloides.</title>
        <authorList>
            <person name="Coradetti S.T."/>
            <person name="Pinel D."/>
            <person name="Geiselman G."/>
            <person name="Ito M."/>
            <person name="Mondo S."/>
            <person name="Reilly M.C."/>
            <person name="Cheng Y.F."/>
            <person name="Bauer S."/>
            <person name="Grigoriev I."/>
            <person name="Gladden J.M."/>
            <person name="Simmons B.A."/>
            <person name="Brem R."/>
            <person name="Arkin A.P."/>
            <person name="Skerker J.M."/>
        </authorList>
    </citation>
    <scope>NUCLEOTIDE SEQUENCE [LARGE SCALE GENOMIC DNA]</scope>
    <source>
        <strain evidence="2 3">NBRC 0880</strain>
    </source>
</reference>
<dbReference type="Pfam" id="PF00085">
    <property type="entry name" value="Thioredoxin"/>
    <property type="match status" value="1"/>
</dbReference>
<gene>
    <name evidence="2" type="ORF">AAT19DRAFT_8921</name>
</gene>
<dbReference type="EMBL" id="LCTV02000001">
    <property type="protein sequence ID" value="PRQ77853.1"/>
    <property type="molecule type" value="Genomic_DNA"/>
</dbReference>
<accession>A0A2T0AIM8</accession>
<protein>
    <recommendedName>
        <fullName evidence="1">Thioredoxin domain-containing protein</fullName>
    </recommendedName>
</protein>
<feature type="domain" description="Thioredoxin" evidence="1">
    <location>
        <begin position="2"/>
        <end position="39"/>
    </location>
</feature>
<dbReference type="Gene3D" id="3.40.30.10">
    <property type="entry name" value="Glutaredoxin"/>
    <property type="match status" value="1"/>
</dbReference>
<evidence type="ECO:0000313" key="2">
    <source>
        <dbReference type="EMBL" id="PRQ77853.1"/>
    </source>
</evidence>
<dbReference type="OrthoDB" id="2121326at2759"/>
<proteinExistence type="predicted"/>
<dbReference type="SUPFAM" id="SSF52833">
    <property type="entry name" value="Thioredoxin-like"/>
    <property type="match status" value="1"/>
</dbReference>
<dbReference type="AlphaFoldDB" id="A0A2T0AIM8"/>
<evidence type="ECO:0000259" key="1">
    <source>
        <dbReference type="Pfam" id="PF00085"/>
    </source>
</evidence>
<name>A0A2T0AIM8_RHOTO</name>
<dbReference type="CDD" id="cd02947">
    <property type="entry name" value="TRX_family"/>
    <property type="match status" value="1"/>
</dbReference>
<dbReference type="Proteomes" id="UP000239560">
    <property type="component" value="Unassembled WGS sequence"/>
</dbReference>
<dbReference type="InterPro" id="IPR013766">
    <property type="entry name" value="Thioredoxin_domain"/>
</dbReference>
<comment type="caution">
    <text evidence="2">The sequence shown here is derived from an EMBL/GenBank/DDBJ whole genome shotgun (WGS) entry which is preliminary data.</text>
</comment>
<evidence type="ECO:0000313" key="3">
    <source>
        <dbReference type="Proteomes" id="UP000239560"/>
    </source>
</evidence>
<organism evidence="2 3">
    <name type="scientific">Rhodotorula toruloides</name>
    <name type="common">Yeast</name>
    <name type="synonym">Rhodosporidium toruloides</name>
    <dbReference type="NCBI Taxonomy" id="5286"/>
    <lineage>
        <taxon>Eukaryota</taxon>
        <taxon>Fungi</taxon>
        <taxon>Dikarya</taxon>
        <taxon>Basidiomycota</taxon>
        <taxon>Pucciniomycotina</taxon>
        <taxon>Microbotryomycetes</taxon>
        <taxon>Sporidiobolales</taxon>
        <taxon>Sporidiobolaceae</taxon>
        <taxon>Rhodotorula</taxon>
    </lineage>
</organism>
<dbReference type="InterPro" id="IPR036249">
    <property type="entry name" value="Thioredoxin-like_sf"/>
</dbReference>
<sequence length="109" mass="11822">MTREQEVAGEVGIKAMPTFVLFKNGEKVGTVVGADPNKLKVRRCNSALSSLLSRCAGAGIDNGCLGAGRPRAPQRICVDLGRRAFASRPRKIVRLQSSLAIRNRKQQFV</sequence>